<evidence type="ECO:0000313" key="2">
    <source>
        <dbReference type="Proteomes" id="UP001060215"/>
    </source>
</evidence>
<proteinExistence type="predicted"/>
<comment type="caution">
    <text evidence="1">The sequence shown here is derived from an EMBL/GenBank/DDBJ whole genome shotgun (WGS) entry which is preliminary data.</text>
</comment>
<dbReference type="Proteomes" id="UP001060215">
    <property type="component" value="Chromosome 10"/>
</dbReference>
<reference evidence="1 2" key="1">
    <citation type="journal article" date="2022" name="Plant J.">
        <title>Chromosome-level genome of Camellia lanceoleosa provides a valuable resource for understanding genome evolution and self-incompatibility.</title>
        <authorList>
            <person name="Gong W."/>
            <person name="Xiao S."/>
            <person name="Wang L."/>
            <person name="Liao Z."/>
            <person name="Chang Y."/>
            <person name="Mo W."/>
            <person name="Hu G."/>
            <person name="Li W."/>
            <person name="Zhao G."/>
            <person name="Zhu H."/>
            <person name="Hu X."/>
            <person name="Ji K."/>
            <person name="Xiang X."/>
            <person name="Song Q."/>
            <person name="Yuan D."/>
            <person name="Jin S."/>
            <person name="Zhang L."/>
        </authorList>
    </citation>
    <scope>NUCLEOTIDE SEQUENCE [LARGE SCALE GENOMIC DNA]</scope>
    <source>
        <strain evidence="1">SQ_2022a</strain>
    </source>
</reference>
<organism evidence="1 2">
    <name type="scientific">Camellia lanceoleosa</name>
    <dbReference type="NCBI Taxonomy" id="1840588"/>
    <lineage>
        <taxon>Eukaryota</taxon>
        <taxon>Viridiplantae</taxon>
        <taxon>Streptophyta</taxon>
        <taxon>Embryophyta</taxon>
        <taxon>Tracheophyta</taxon>
        <taxon>Spermatophyta</taxon>
        <taxon>Magnoliopsida</taxon>
        <taxon>eudicotyledons</taxon>
        <taxon>Gunneridae</taxon>
        <taxon>Pentapetalae</taxon>
        <taxon>asterids</taxon>
        <taxon>Ericales</taxon>
        <taxon>Theaceae</taxon>
        <taxon>Camellia</taxon>
    </lineage>
</organism>
<accession>A0ACC0GCU8</accession>
<name>A0ACC0GCU8_9ERIC</name>
<protein>
    <submittedName>
        <fullName evidence="1">NDR1/HIN1-like protein 1</fullName>
    </submittedName>
</protein>
<evidence type="ECO:0000313" key="1">
    <source>
        <dbReference type="EMBL" id="KAI7998363.1"/>
    </source>
</evidence>
<dbReference type="EMBL" id="CM045767">
    <property type="protein sequence ID" value="KAI7998363.1"/>
    <property type="molecule type" value="Genomic_DNA"/>
</dbReference>
<keyword evidence="2" id="KW-1185">Reference proteome</keyword>
<sequence>MSEKECSLHKDKRRKRLRRFCGGLLILMFIILIIVLLVWAILQPKKPRFVLQDATVYAFNVTAPNFLTSTILVTIASRNPNDKIGVYYDKLDIFAIYQNQQITYYTAIPSTYQGHKEVNVWSPIVSGVNVPVAPYNGVGLSQDQADGTVILTIKVQGRVRFKVGTFISGHYHLSVNCPADIVFGNPTPGIVVGNPTPGIVVGNGIKYQLDRRCSVSL</sequence>
<gene>
    <name evidence="1" type="ORF">LOK49_LG10G01249</name>
</gene>